<keyword evidence="3" id="KW-1185">Reference proteome</keyword>
<dbReference type="InterPro" id="IPR051927">
    <property type="entry name" value="Zn_Chap_cDPG_Synth"/>
</dbReference>
<dbReference type="Pfam" id="PF07683">
    <property type="entry name" value="CobW_C"/>
    <property type="match status" value="1"/>
</dbReference>
<accession>A0AAE3VV16</accession>
<dbReference type="EMBL" id="JAUSUZ010000001">
    <property type="protein sequence ID" value="MDQ0363824.1"/>
    <property type="molecule type" value="Genomic_DNA"/>
</dbReference>
<dbReference type="InterPro" id="IPR027417">
    <property type="entry name" value="P-loop_NTPase"/>
</dbReference>
<dbReference type="PANTHER" id="PTHR43603">
    <property type="entry name" value="COBW DOMAIN-CONTAINING PROTEIN DDB_G0274527"/>
    <property type="match status" value="1"/>
</dbReference>
<dbReference type="AlphaFoldDB" id="A0AAE3VV16"/>
<dbReference type="Proteomes" id="UP001240236">
    <property type="component" value="Unassembled WGS sequence"/>
</dbReference>
<dbReference type="SUPFAM" id="SSF90002">
    <property type="entry name" value="Hypothetical protein YjiA, C-terminal domain"/>
    <property type="match status" value="1"/>
</dbReference>
<dbReference type="PANTHER" id="PTHR43603:SF1">
    <property type="entry name" value="ZINC-REGULATED GTPASE METALLOPROTEIN ACTIVATOR 1"/>
    <property type="match status" value="1"/>
</dbReference>
<dbReference type="InterPro" id="IPR003495">
    <property type="entry name" value="CobW/HypB/UreG_nucleotide-bd"/>
</dbReference>
<reference evidence="2 3" key="1">
    <citation type="submission" date="2023-07" db="EMBL/GenBank/DDBJ databases">
        <title>Sequencing the genomes of 1000 actinobacteria strains.</title>
        <authorList>
            <person name="Klenk H.-P."/>
        </authorList>
    </citation>
    <scope>NUCLEOTIDE SEQUENCE [LARGE SCALE GENOMIC DNA]</scope>
    <source>
        <strain evidence="2 3">DSM 44709</strain>
    </source>
</reference>
<dbReference type="Pfam" id="PF02492">
    <property type="entry name" value="cobW"/>
    <property type="match status" value="1"/>
</dbReference>
<dbReference type="InterPro" id="IPR011629">
    <property type="entry name" value="CobW-like_C"/>
</dbReference>
<dbReference type="SMART" id="SM00833">
    <property type="entry name" value="CobW_C"/>
    <property type="match status" value="1"/>
</dbReference>
<dbReference type="Gene3D" id="3.40.50.300">
    <property type="entry name" value="P-loop containing nucleotide triphosphate hydrolases"/>
    <property type="match status" value="1"/>
</dbReference>
<comment type="caution">
    <text evidence="2">The sequence shown here is derived from an EMBL/GenBank/DDBJ whole genome shotgun (WGS) entry which is preliminary data.</text>
</comment>
<protein>
    <submittedName>
        <fullName evidence="2">G3E family GTPase</fullName>
    </submittedName>
</protein>
<evidence type="ECO:0000313" key="3">
    <source>
        <dbReference type="Proteomes" id="UP001240236"/>
    </source>
</evidence>
<organism evidence="2 3">
    <name type="scientific">Catenuloplanes indicus</name>
    <dbReference type="NCBI Taxonomy" id="137267"/>
    <lineage>
        <taxon>Bacteria</taxon>
        <taxon>Bacillati</taxon>
        <taxon>Actinomycetota</taxon>
        <taxon>Actinomycetes</taxon>
        <taxon>Micromonosporales</taxon>
        <taxon>Micromonosporaceae</taxon>
        <taxon>Catenuloplanes</taxon>
    </lineage>
</organism>
<dbReference type="RefSeq" id="WP_307234755.1">
    <property type="nucleotide sequence ID" value="NZ_JAUSUZ010000001.1"/>
</dbReference>
<gene>
    <name evidence="2" type="ORF">J2S42_000493</name>
</gene>
<evidence type="ECO:0000259" key="1">
    <source>
        <dbReference type="SMART" id="SM00833"/>
    </source>
</evidence>
<evidence type="ECO:0000313" key="2">
    <source>
        <dbReference type="EMBL" id="MDQ0363824.1"/>
    </source>
</evidence>
<name>A0AAE3VV16_9ACTN</name>
<feature type="domain" description="CobW C-terminal" evidence="1">
    <location>
        <begin position="243"/>
        <end position="359"/>
    </location>
</feature>
<proteinExistence type="predicted"/>
<sequence>MTSQNRVALTVVSGFRAGATLAAARAVRAAGALLISYDVSGNLRRRVSTAAAVLEDVPVTLVHGCVSCTLREELLPLLERLTRTHEGVDLVLVLPEAIEPRMFADAYAHHHAVHRRLGIGAYVTVADAAHLLDDLDSTDDLADRGLHAADDDRRSVAEVVCHQIEYADTVVLHGEAPGGGLETARLQVLLHRLAPWAAHVHLPAGSVTPPAVARHDPAAPDPLTRSLEGYAVGADEPAPDCGVVSLLFRARRPFHPRRLHALLERVTGETVRGRGVCWIASQPDTTLVWESAGYAISLCALGHWLDALPAAHLAHAGDRRRLAADVDWDPYYGDRHTQLVFVGVDTDAADLHRDLTACLLTDAELAEGADGWRGWDDPFAGCFPLPELTRASHAQA</sequence>